<proteinExistence type="predicted"/>
<organism evidence="2 3">
    <name type="scientific">Schistosoma margrebowiei</name>
    <dbReference type="NCBI Taxonomy" id="48269"/>
    <lineage>
        <taxon>Eukaryota</taxon>
        <taxon>Metazoa</taxon>
        <taxon>Spiralia</taxon>
        <taxon>Lophotrochozoa</taxon>
        <taxon>Platyhelminthes</taxon>
        <taxon>Trematoda</taxon>
        <taxon>Digenea</taxon>
        <taxon>Strigeidida</taxon>
        <taxon>Schistosomatoidea</taxon>
        <taxon>Schistosomatidae</taxon>
        <taxon>Schistosoma</taxon>
    </lineage>
</organism>
<name>A0A183MQJ9_9TREM</name>
<feature type="region of interest" description="Disordered" evidence="1">
    <location>
        <begin position="368"/>
        <end position="411"/>
    </location>
</feature>
<gene>
    <name evidence="2" type="ORF">SMRZ_LOCUS18324</name>
</gene>
<evidence type="ECO:0000256" key="1">
    <source>
        <dbReference type="SAM" id="MobiDB-lite"/>
    </source>
</evidence>
<reference evidence="2 3" key="1">
    <citation type="submission" date="2018-11" db="EMBL/GenBank/DDBJ databases">
        <authorList>
            <consortium name="Pathogen Informatics"/>
        </authorList>
    </citation>
    <scope>NUCLEOTIDE SEQUENCE [LARGE SCALE GENOMIC DNA]</scope>
    <source>
        <strain evidence="2 3">Zambia</strain>
    </source>
</reference>
<evidence type="ECO:0000313" key="2">
    <source>
        <dbReference type="EMBL" id="VDP27362.1"/>
    </source>
</evidence>
<feature type="compositionally biased region" description="Low complexity" evidence="1">
    <location>
        <begin position="389"/>
        <end position="403"/>
    </location>
</feature>
<sequence length="424" mass="48824">MAEHWSVGPTVHFGSHSLLPSTDLQILWDLLQCRDCWFRRIYHQLAANELRSNSVVAVSPRKSSIPSVPFHSLTRAIQAVLRGFNLNRKCPSKLDTKETNLASFLHLHIKTSYHHITVVSTKFCIKRQYWVCPSHGRRLFDLLYCSGNFSIPERKDGLDFDLTIRSIIPQGQSDFFRSVQLSSSSDESDEPEQTFSVRLHTPELYIVKPNPEGSHNHLSTKVCSTEPKKFISKQLYEVNRKWSFKYSVNDLNHKHLYSKNDARHTCDSHYNERKLDGPKHVHFPKGNPISAVYNLYTYATASRLERSNRIWEIEARSRYFDRLKYLISNGFEADLASQLAGDDESTELHSSVNEALDNKACKQDNLKPTNIISKRSKPRHRKRNRKRGSNSVSLLSSHSHNTTDPSISRNKIDDNYQKCVSLAQ</sequence>
<accession>A0A183MQJ9</accession>
<dbReference type="AlphaFoldDB" id="A0A183MQJ9"/>
<keyword evidence="3" id="KW-1185">Reference proteome</keyword>
<dbReference type="Proteomes" id="UP000277204">
    <property type="component" value="Unassembled WGS sequence"/>
</dbReference>
<feature type="compositionally biased region" description="Basic residues" evidence="1">
    <location>
        <begin position="374"/>
        <end position="388"/>
    </location>
</feature>
<protein>
    <submittedName>
        <fullName evidence="2">Uncharacterized protein</fullName>
    </submittedName>
</protein>
<evidence type="ECO:0000313" key="3">
    <source>
        <dbReference type="Proteomes" id="UP000277204"/>
    </source>
</evidence>
<dbReference type="EMBL" id="UZAI01017617">
    <property type="protein sequence ID" value="VDP27362.1"/>
    <property type="molecule type" value="Genomic_DNA"/>
</dbReference>